<evidence type="ECO:0000313" key="9">
    <source>
        <dbReference type="Proteomes" id="UP000637423"/>
    </source>
</evidence>
<keyword evidence="9" id="KW-1185">Reference proteome</keyword>
<dbReference type="GO" id="GO:0006508">
    <property type="term" value="P:proteolysis"/>
    <property type="evidence" value="ECO:0007669"/>
    <property type="project" value="UniProtKB-KW"/>
</dbReference>
<feature type="domain" description="Metalloprotease TldD/E N-terminal" evidence="5">
    <location>
        <begin position="44"/>
        <end position="108"/>
    </location>
</feature>
<dbReference type="Proteomes" id="UP000637423">
    <property type="component" value="Unassembled WGS sequence"/>
</dbReference>
<evidence type="ECO:0000259" key="5">
    <source>
        <dbReference type="Pfam" id="PF01523"/>
    </source>
</evidence>
<dbReference type="GO" id="GO:0005829">
    <property type="term" value="C:cytosol"/>
    <property type="evidence" value="ECO:0007669"/>
    <property type="project" value="TreeGrafter"/>
</dbReference>
<dbReference type="SUPFAM" id="SSF111283">
    <property type="entry name" value="Putative modulator of DNA gyrase, PmbA/TldD"/>
    <property type="match status" value="1"/>
</dbReference>
<dbReference type="AlphaFoldDB" id="A0A916UI40"/>
<dbReference type="PIRSF" id="PIRSF004919">
    <property type="entry name" value="TldD"/>
    <property type="match status" value="1"/>
</dbReference>
<comment type="similarity">
    <text evidence="1">Belongs to the peptidase U62 family.</text>
</comment>
<evidence type="ECO:0000256" key="3">
    <source>
        <dbReference type="ARBA" id="ARBA00022801"/>
    </source>
</evidence>
<dbReference type="Pfam" id="PF01523">
    <property type="entry name" value="PmbA_TldD_1st"/>
    <property type="match status" value="1"/>
</dbReference>
<dbReference type="Gene3D" id="3.30.2290.10">
    <property type="entry name" value="PmbA/TldD superfamily"/>
    <property type="match status" value="1"/>
</dbReference>
<dbReference type="Pfam" id="PF19289">
    <property type="entry name" value="PmbA_TldD_3rd"/>
    <property type="match status" value="1"/>
</dbReference>
<comment type="caution">
    <text evidence="8">The sequence shown here is derived from an EMBL/GenBank/DDBJ whole genome shotgun (WGS) entry which is preliminary data.</text>
</comment>
<evidence type="ECO:0000256" key="2">
    <source>
        <dbReference type="ARBA" id="ARBA00022670"/>
    </source>
</evidence>
<evidence type="ECO:0000256" key="1">
    <source>
        <dbReference type="ARBA" id="ARBA00005836"/>
    </source>
</evidence>
<keyword evidence="3" id="KW-0378">Hydrolase</keyword>
<evidence type="ECO:0000259" key="6">
    <source>
        <dbReference type="Pfam" id="PF19289"/>
    </source>
</evidence>
<dbReference type="Pfam" id="PF19290">
    <property type="entry name" value="PmbA_TldD_2nd"/>
    <property type="match status" value="1"/>
</dbReference>
<dbReference type="InterPro" id="IPR002510">
    <property type="entry name" value="Metalloprtase-TldD/E_N"/>
</dbReference>
<dbReference type="EMBL" id="BMED01000002">
    <property type="protein sequence ID" value="GGC73040.1"/>
    <property type="molecule type" value="Genomic_DNA"/>
</dbReference>
<evidence type="ECO:0000313" key="8">
    <source>
        <dbReference type="EMBL" id="GGC73040.1"/>
    </source>
</evidence>
<dbReference type="InterPro" id="IPR035068">
    <property type="entry name" value="TldD/PmbA_N"/>
</dbReference>
<sequence>MNQYEPTLRHLAIARDILLTPFGLDESKLNQALASMFSHKVDYADLYFQFTKSEGWSLEEGIVKTGSFSIDQGVGVRAVSGDKTAFSYSDEISERALLDAAKATRTIARQGAGKIKVASQMHNVGGRALYLQDDPLASLDANAKVKLLERLEKIARAKDPRVVQVMAGLAGEYDVVLVARSDGVIAADIRPLVRVSLTVIAEQNGRREMGSSGGGGRYDYSYFSDELLEKYADEAVKSALVNLDARPAPAGPMTVVLGPGWPGILLHEAIGHGLEGDFNRKGSSTFSGRIGERVAAKGVTVVDDGTIADRRGSLNMDDEGNPTQCTTLIEDGILKGYIQDTMNARLMNMPVTGNARRESFAHLPMPRMTNTYMLAGDKHPEEILASVKNGLFAVNFGGGQVDITNGKFVFSASEAYMIEDGKITYPVKGATLIGNGPEVLNRVSMIGNDMRLDSGVGVCGKEGQSVPVGVGQPTLRIDGLTVGGTA</sequence>
<reference evidence="8" key="2">
    <citation type="submission" date="2020-09" db="EMBL/GenBank/DDBJ databases">
        <authorList>
            <person name="Sun Q."/>
            <person name="Zhou Y."/>
        </authorList>
    </citation>
    <scope>NUCLEOTIDE SEQUENCE</scope>
    <source>
        <strain evidence="8">CGMCC 1.10998</strain>
    </source>
</reference>
<dbReference type="InterPro" id="IPR051463">
    <property type="entry name" value="Peptidase_U62_metallo"/>
</dbReference>
<dbReference type="GO" id="GO:0008237">
    <property type="term" value="F:metallopeptidase activity"/>
    <property type="evidence" value="ECO:0007669"/>
    <property type="project" value="UniProtKB-KW"/>
</dbReference>
<keyword evidence="2" id="KW-0645">Protease</keyword>
<dbReference type="InterPro" id="IPR036059">
    <property type="entry name" value="TldD/PmbA_sf"/>
</dbReference>
<evidence type="ECO:0000256" key="4">
    <source>
        <dbReference type="ARBA" id="ARBA00023049"/>
    </source>
</evidence>
<proteinExistence type="inferred from homology"/>
<keyword evidence="4" id="KW-0482">Metalloprotease</keyword>
<accession>A0A916UI40</accession>
<dbReference type="NCBIfam" id="NF008006">
    <property type="entry name" value="PRK10735.1"/>
    <property type="match status" value="1"/>
</dbReference>
<reference evidence="8" key="1">
    <citation type="journal article" date="2014" name="Int. J. Syst. Evol. Microbiol.">
        <title>Complete genome sequence of Corynebacterium casei LMG S-19264T (=DSM 44701T), isolated from a smear-ripened cheese.</title>
        <authorList>
            <consortium name="US DOE Joint Genome Institute (JGI-PGF)"/>
            <person name="Walter F."/>
            <person name="Albersmeier A."/>
            <person name="Kalinowski J."/>
            <person name="Ruckert C."/>
        </authorList>
    </citation>
    <scope>NUCLEOTIDE SEQUENCE</scope>
    <source>
        <strain evidence="8">CGMCC 1.10998</strain>
    </source>
</reference>
<dbReference type="InterPro" id="IPR045570">
    <property type="entry name" value="Metalloprtase-TldD/E_cen_dom"/>
</dbReference>
<feature type="domain" description="Metalloprotease TldD/E C-terminal" evidence="6">
    <location>
        <begin position="251"/>
        <end position="484"/>
    </location>
</feature>
<dbReference type="PANTHER" id="PTHR30624">
    <property type="entry name" value="UNCHARACTERIZED PROTEIN TLDD AND PMBA"/>
    <property type="match status" value="1"/>
</dbReference>
<evidence type="ECO:0000259" key="7">
    <source>
        <dbReference type="Pfam" id="PF19290"/>
    </source>
</evidence>
<dbReference type="InterPro" id="IPR045569">
    <property type="entry name" value="Metalloprtase-TldD/E_C"/>
</dbReference>
<gene>
    <name evidence="8" type="primary">tldD</name>
    <name evidence="8" type="ORF">GCM10011396_20260</name>
</gene>
<dbReference type="RefSeq" id="WP_188565948.1">
    <property type="nucleotide sequence ID" value="NZ_BMED01000002.1"/>
</dbReference>
<dbReference type="InterPro" id="IPR025502">
    <property type="entry name" value="TldD"/>
</dbReference>
<dbReference type="PANTHER" id="PTHR30624:SF4">
    <property type="entry name" value="METALLOPROTEASE TLDD"/>
    <property type="match status" value="1"/>
</dbReference>
<name>A0A916UI40_9BURK</name>
<organism evidence="8 9">
    <name type="scientific">Undibacterium terreum</name>
    <dbReference type="NCBI Taxonomy" id="1224302"/>
    <lineage>
        <taxon>Bacteria</taxon>
        <taxon>Pseudomonadati</taxon>
        <taxon>Pseudomonadota</taxon>
        <taxon>Betaproteobacteria</taxon>
        <taxon>Burkholderiales</taxon>
        <taxon>Oxalobacteraceae</taxon>
        <taxon>Undibacterium</taxon>
    </lineage>
</organism>
<feature type="domain" description="Metalloprotease TldD/E central" evidence="7">
    <location>
        <begin position="135"/>
        <end position="243"/>
    </location>
</feature>
<protein>
    <submittedName>
        <fullName evidence="8">Peptidase C69</fullName>
    </submittedName>
</protein>